<comment type="caution">
    <text evidence="2">The sequence shown here is derived from an EMBL/GenBank/DDBJ whole genome shotgun (WGS) entry which is preliminary data.</text>
</comment>
<evidence type="ECO:0000313" key="3">
    <source>
        <dbReference type="Proteomes" id="UP000222788"/>
    </source>
</evidence>
<reference evidence="2 3" key="1">
    <citation type="journal article" date="2013" name="Fungal Biol.">
        <title>Analysis of microsatellite markers in the genome of the plant pathogen Ceratocystis fimbriata.</title>
        <authorList>
            <person name="Simpson M.C."/>
            <person name="Wilken P.M."/>
            <person name="Coetzee M.P."/>
            <person name="Wingfield M.J."/>
            <person name="Wingfield B.D."/>
        </authorList>
    </citation>
    <scope>NUCLEOTIDE SEQUENCE [LARGE SCALE GENOMIC DNA]</scope>
    <source>
        <strain evidence="2 3">CBS 114723</strain>
    </source>
</reference>
<feature type="transmembrane region" description="Helical" evidence="1">
    <location>
        <begin position="21"/>
        <end position="40"/>
    </location>
</feature>
<accession>A0A2C5XDS9</accession>
<gene>
    <name evidence="2" type="ORF">CFIMG_007626RA00001</name>
</gene>
<proteinExistence type="predicted"/>
<sequence>MEAYSLRYTIADDTIYVPAKLRVSMILAVAMILGVVYLWLSIKSASNGRFGNYVSMFLLLAGAVLGIGPSIMRRGWTYYDFVRWWMPIRGTSELGLHAYFIVLTVAKTYGVHISGRYTHVFPDSYRSSGGSLNVDVPIRLYDVQQSDTVVYGLDYDGTLVVQLHDKMTHLYSNNLNLPSTQIIETDPLADFDDGADARYKLQNILLG</sequence>
<organism evidence="2 3">
    <name type="scientific">Ceratocystis fimbriata CBS 114723</name>
    <dbReference type="NCBI Taxonomy" id="1035309"/>
    <lineage>
        <taxon>Eukaryota</taxon>
        <taxon>Fungi</taxon>
        <taxon>Dikarya</taxon>
        <taxon>Ascomycota</taxon>
        <taxon>Pezizomycotina</taxon>
        <taxon>Sordariomycetes</taxon>
        <taxon>Hypocreomycetidae</taxon>
        <taxon>Microascales</taxon>
        <taxon>Ceratocystidaceae</taxon>
        <taxon>Ceratocystis</taxon>
    </lineage>
</organism>
<keyword evidence="1" id="KW-0812">Transmembrane</keyword>
<dbReference type="Proteomes" id="UP000222788">
    <property type="component" value="Unassembled WGS sequence"/>
</dbReference>
<evidence type="ECO:0000313" key="2">
    <source>
        <dbReference type="EMBL" id="PHH54923.1"/>
    </source>
</evidence>
<dbReference type="AlphaFoldDB" id="A0A2C5XDS9"/>
<evidence type="ECO:0000256" key="1">
    <source>
        <dbReference type="SAM" id="Phobius"/>
    </source>
</evidence>
<reference evidence="2 3" key="2">
    <citation type="journal article" date="2013" name="IMA Fungus">
        <title>IMA Genome-F 1: Ceratocystis fimbriata: Draft nuclear genome sequence for the plant pathogen, Ceratocystis fimbriata.</title>
        <authorList>
            <person name="Wilken P.M."/>
            <person name="Steenkamp E.T."/>
            <person name="Wingfield M.J."/>
            <person name="de Beer Z.W."/>
            <person name="Wingfield B.D."/>
        </authorList>
    </citation>
    <scope>NUCLEOTIDE SEQUENCE [LARGE SCALE GENOMIC DNA]</scope>
    <source>
        <strain evidence="2 3">CBS 114723</strain>
    </source>
</reference>
<keyword evidence="1" id="KW-0472">Membrane</keyword>
<keyword evidence="3" id="KW-1185">Reference proteome</keyword>
<dbReference type="EMBL" id="APWK03000017">
    <property type="protein sequence ID" value="PHH54923.1"/>
    <property type="molecule type" value="Genomic_DNA"/>
</dbReference>
<feature type="transmembrane region" description="Helical" evidence="1">
    <location>
        <begin position="52"/>
        <end position="72"/>
    </location>
</feature>
<keyword evidence="1" id="KW-1133">Transmembrane helix</keyword>
<name>A0A2C5XDS9_9PEZI</name>
<protein>
    <submittedName>
        <fullName evidence="2">Uncharacterized protein</fullName>
    </submittedName>
</protein>